<comment type="caution">
    <text evidence="8">The sequence shown here is derived from an EMBL/GenBank/DDBJ whole genome shotgun (WGS) entry which is preliminary data.</text>
</comment>
<dbReference type="RefSeq" id="WP_346088330.1">
    <property type="nucleotide sequence ID" value="NZ_BAAAZK010000008.1"/>
</dbReference>
<dbReference type="PROSITE" id="PS51257">
    <property type="entry name" value="PROKAR_LIPOPROTEIN"/>
    <property type="match status" value="1"/>
</dbReference>
<comment type="subcellular location">
    <subcellularLocation>
        <location evidence="1">Cell outer membrane</location>
    </subcellularLocation>
</comment>
<evidence type="ECO:0000256" key="1">
    <source>
        <dbReference type="ARBA" id="ARBA00004442"/>
    </source>
</evidence>
<dbReference type="Pfam" id="PF07980">
    <property type="entry name" value="SusD_RagB"/>
    <property type="match status" value="1"/>
</dbReference>
<evidence type="ECO:0000256" key="5">
    <source>
        <dbReference type="ARBA" id="ARBA00023237"/>
    </source>
</evidence>
<gene>
    <name evidence="8" type="ORF">GCM10022218_43700</name>
</gene>
<keyword evidence="4" id="KW-0472">Membrane</keyword>
<keyword evidence="5" id="KW-0998">Cell outer membrane</keyword>
<reference evidence="9" key="1">
    <citation type="journal article" date="2019" name="Int. J. Syst. Evol. Microbiol.">
        <title>The Global Catalogue of Microorganisms (GCM) 10K type strain sequencing project: providing services to taxonomists for standard genome sequencing and annotation.</title>
        <authorList>
            <consortium name="The Broad Institute Genomics Platform"/>
            <consortium name="The Broad Institute Genome Sequencing Center for Infectious Disease"/>
            <person name="Wu L."/>
            <person name="Ma J."/>
        </authorList>
    </citation>
    <scope>NUCLEOTIDE SEQUENCE [LARGE SCALE GENOMIC DNA]</scope>
    <source>
        <strain evidence="9">JCM 16722</strain>
    </source>
</reference>
<dbReference type="InterPro" id="IPR033985">
    <property type="entry name" value="SusD-like_N"/>
</dbReference>
<dbReference type="InterPro" id="IPR012944">
    <property type="entry name" value="SusD_RagB_dom"/>
</dbReference>
<dbReference type="SUPFAM" id="SSF48452">
    <property type="entry name" value="TPR-like"/>
    <property type="match status" value="1"/>
</dbReference>
<organism evidence="8 9">
    <name type="scientific">Sphingobacterium ginsenosidimutans</name>
    <dbReference type="NCBI Taxonomy" id="687845"/>
    <lineage>
        <taxon>Bacteria</taxon>
        <taxon>Pseudomonadati</taxon>
        <taxon>Bacteroidota</taxon>
        <taxon>Sphingobacteriia</taxon>
        <taxon>Sphingobacteriales</taxon>
        <taxon>Sphingobacteriaceae</taxon>
        <taxon>Sphingobacterium</taxon>
    </lineage>
</organism>
<evidence type="ECO:0000313" key="8">
    <source>
        <dbReference type="EMBL" id="GAA4184012.1"/>
    </source>
</evidence>
<feature type="domain" description="SusD-like N-terminal" evidence="7">
    <location>
        <begin position="110"/>
        <end position="233"/>
    </location>
</feature>
<keyword evidence="9" id="KW-1185">Reference proteome</keyword>
<accession>A0ABP8AHQ3</accession>
<dbReference type="EMBL" id="BAAAZK010000008">
    <property type="protein sequence ID" value="GAA4184012.1"/>
    <property type="molecule type" value="Genomic_DNA"/>
</dbReference>
<evidence type="ECO:0000256" key="3">
    <source>
        <dbReference type="ARBA" id="ARBA00022729"/>
    </source>
</evidence>
<dbReference type="Gene3D" id="1.25.40.390">
    <property type="match status" value="1"/>
</dbReference>
<keyword evidence="3" id="KW-0732">Signal</keyword>
<sequence length="614" mass="69653">MKIKAKFIYILLGVSMGLTSCNSLLDRPALDKITDGQGLYWRDENDLRLFANGFYTQYFNGYNSSYTTDYTPVRGYTLSDDLTFSGQQTSFENSIPDSRYSVAEAGDWLSGYAGPTWNFSWVRKSNIFLDRLENMAKPNLTPEQYNHWTAVARFFKGFEYARLVSVFGDVPYFEKEIPAADFDTQYKDRTNRGEVMDHVYDDFVFVLQNMRNDDGVNVLNKYVAASFISRLMLFEGSWQKYHGLDQAKAKKYLELAQSAAEIVMNSGKFSFGSDFKSLFSSQDLNSNKEVILYRKYDASVNVFHAIGSYQNGIEAQAAAPNLKLIKEFICVDGKPFASSTVENASDFSLANLAKTRDPRFEASFDTDLNSKASTFVYGTKYVARNGYKIPSANPDYSKWNSNTNTSDAPVIRYAEVVLNWLEAKQILAEFFGGAAVGQSDIDKSINAIRSRPLDEIAVARGVKKTAALQLGAIANDPLRDGDVSPLMWEIRRERRMEFVFEYSRLMDLRRWKKLNYMDFSKNTDYFTGIWVDVAKQAPDFLKANYINVTKVRKADGTIVTYNGSNAAEMVGFIVVQNASNRNAIMDKNYLAPVGQAQMVEYEQRGYKLTQTKGW</sequence>
<feature type="domain" description="RagB/SusD" evidence="6">
    <location>
        <begin position="309"/>
        <end position="614"/>
    </location>
</feature>
<comment type="similarity">
    <text evidence="2">Belongs to the SusD family.</text>
</comment>
<name>A0ABP8AHQ3_9SPHI</name>
<proteinExistence type="inferred from homology"/>
<evidence type="ECO:0000256" key="2">
    <source>
        <dbReference type="ARBA" id="ARBA00006275"/>
    </source>
</evidence>
<evidence type="ECO:0000313" key="9">
    <source>
        <dbReference type="Proteomes" id="UP001500167"/>
    </source>
</evidence>
<dbReference type="Proteomes" id="UP001500167">
    <property type="component" value="Unassembled WGS sequence"/>
</dbReference>
<evidence type="ECO:0000259" key="7">
    <source>
        <dbReference type="Pfam" id="PF14322"/>
    </source>
</evidence>
<evidence type="ECO:0000256" key="4">
    <source>
        <dbReference type="ARBA" id="ARBA00023136"/>
    </source>
</evidence>
<protein>
    <submittedName>
        <fullName evidence="8">RagB/SusD family nutrient uptake outer membrane protein</fullName>
    </submittedName>
</protein>
<dbReference type="Pfam" id="PF14322">
    <property type="entry name" value="SusD-like_3"/>
    <property type="match status" value="1"/>
</dbReference>
<evidence type="ECO:0000259" key="6">
    <source>
        <dbReference type="Pfam" id="PF07980"/>
    </source>
</evidence>
<dbReference type="InterPro" id="IPR011990">
    <property type="entry name" value="TPR-like_helical_dom_sf"/>
</dbReference>